<accession>D3AP35</accession>
<dbReference type="HOGENOM" id="CLU_2825248_0_0_9"/>
<dbReference type="Proteomes" id="UP000004968">
    <property type="component" value="Unassembled WGS sequence"/>
</dbReference>
<dbReference type="AlphaFoldDB" id="D3AP35"/>
<organism evidence="2 3">
    <name type="scientific">Hungatella hathewayi DSM 13479</name>
    <dbReference type="NCBI Taxonomy" id="566550"/>
    <lineage>
        <taxon>Bacteria</taxon>
        <taxon>Bacillati</taxon>
        <taxon>Bacillota</taxon>
        <taxon>Clostridia</taxon>
        <taxon>Lachnospirales</taxon>
        <taxon>Lachnospiraceae</taxon>
        <taxon>Hungatella</taxon>
    </lineage>
</organism>
<comment type="caution">
    <text evidence="2">The sequence shown here is derived from an EMBL/GenBank/DDBJ whole genome shotgun (WGS) entry which is preliminary data.</text>
</comment>
<gene>
    <name evidence="2" type="ORF">CLOSTHATH_05387</name>
</gene>
<evidence type="ECO:0000313" key="3">
    <source>
        <dbReference type="Proteomes" id="UP000004968"/>
    </source>
</evidence>
<evidence type="ECO:0000313" key="2">
    <source>
        <dbReference type="EMBL" id="EFC96420.1"/>
    </source>
</evidence>
<protein>
    <submittedName>
        <fullName evidence="2">Uncharacterized protein</fullName>
    </submittedName>
</protein>
<proteinExistence type="predicted"/>
<sequence>MKKKSYCEKEQAGGMLKTRKERGKVYEAMGGISYSGSRSEKDFQDTNHMSGGPDFRIQPYGTGDDG</sequence>
<reference evidence="2 3" key="1">
    <citation type="submission" date="2010-01" db="EMBL/GenBank/DDBJ databases">
        <authorList>
            <person name="Weinstock G."/>
            <person name="Sodergren E."/>
            <person name="Clifton S."/>
            <person name="Fulton L."/>
            <person name="Fulton B."/>
            <person name="Courtney L."/>
            <person name="Fronick C."/>
            <person name="Harrison M."/>
            <person name="Strong C."/>
            <person name="Farmer C."/>
            <person name="Delahaunty K."/>
            <person name="Markovic C."/>
            <person name="Hall O."/>
            <person name="Minx P."/>
            <person name="Tomlinson C."/>
            <person name="Mitreva M."/>
            <person name="Nelson J."/>
            <person name="Hou S."/>
            <person name="Wollam A."/>
            <person name="Pepin K.H."/>
            <person name="Johnson M."/>
            <person name="Bhonagiri V."/>
            <person name="Nash W.E."/>
            <person name="Warren W."/>
            <person name="Chinwalla A."/>
            <person name="Mardis E.R."/>
            <person name="Wilson R.K."/>
        </authorList>
    </citation>
    <scope>NUCLEOTIDE SEQUENCE [LARGE SCALE GENOMIC DNA]</scope>
    <source>
        <strain evidence="2 3">DSM 13479</strain>
    </source>
</reference>
<evidence type="ECO:0000256" key="1">
    <source>
        <dbReference type="SAM" id="MobiDB-lite"/>
    </source>
</evidence>
<dbReference type="EMBL" id="ACIO01000555">
    <property type="protein sequence ID" value="EFC96420.1"/>
    <property type="molecule type" value="Genomic_DNA"/>
</dbReference>
<name>D3AP35_9FIRM</name>
<feature type="region of interest" description="Disordered" evidence="1">
    <location>
        <begin position="32"/>
        <end position="66"/>
    </location>
</feature>